<evidence type="ECO:0000256" key="5">
    <source>
        <dbReference type="ARBA" id="ARBA00023155"/>
    </source>
</evidence>
<comment type="subcellular location">
    <subcellularLocation>
        <location evidence="1 9 10">Nucleus</location>
    </subcellularLocation>
</comment>
<dbReference type="GO" id="GO:0005634">
    <property type="term" value="C:nucleus"/>
    <property type="evidence" value="ECO:0007669"/>
    <property type="project" value="UniProtKB-SubCell"/>
</dbReference>
<reference evidence="13" key="2">
    <citation type="submission" date="2021-02" db="EMBL/GenBank/DDBJ databases">
        <authorList>
            <person name="Kimball J.A."/>
            <person name="Haas M.W."/>
            <person name="Macchietto M."/>
            <person name="Kono T."/>
            <person name="Duquette J."/>
            <person name="Shao M."/>
        </authorList>
    </citation>
    <scope>NUCLEOTIDE SEQUENCE</scope>
    <source>
        <tissue evidence="13">Fresh leaf tissue</tissue>
    </source>
</reference>
<keyword evidence="14" id="KW-1185">Reference proteome</keyword>
<feature type="DNA-binding region" description="Homeobox" evidence="9">
    <location>
        <begin position="49"/>
        <end position="113"/>
    </location>
</feature>
<dbReference type="FunFam" id="1.10.10.60:FF:000118">
    <property type="entry name" value="WUSCHEL-related homeobox 11"/>
    <property type="match status" value="1"/>
</dbReference>
<feature type="domain" description="Homeobox" evidence="12">
    <location>
        <begin position="47"/>
        <end position="112"/>
    </location>
</feature>
<dbReference type="AlphaFoldDB" id="A0A8J5THH8"/>
<evidence type="ECO:0000256" key="3">
    <source>
        <dbReference type="ARBA" id="ARBA00023015"/>
    </source>
</evidence>
<keyword evidence="3" id="KW-0805">Transcription regulation</keyword>
<evidence type="ECO:0000256" key="4">
    <source>
        <dbReference type="ARBA" id="ARBA00023125"/>
    </source>
</evidence>
<dbReference type="GO" id="GO:0003677">
    <property type="term" value="F:DNA binding"/>
    <property type="evidence" value="ECO:0007669"/>
    <property type="project" value="UniProtKB-UniRule"/>
</dbReference>
<evidence type="ECO:0000256" key="6">
    <source>
        <dbReference type="ARBA" id="ARBA00023163"/>
    </source>
</evidence>
<evidence type="ECO:0000259" key="12">
    <source>
        <dbReference type="PROSITE" id="PS50071"/>
    </source>
</evidence>
<dbReference type="CDD" id="cd00086">
    <property type="entry name" value="homeodomain"/>
    <property type="match status" value="1"/>
</dbReference>
<keyword evidence="4 9" id="KW-0238">DNA-binding</keyword>
<comment type="caution">
    <text evidence="13">The sequence shown here is derived from an EMBL/GenBank/DDBJ whole genome shotgun (WGS) entry which is preliminary data.</text>
</comment>
<dbReference type="PANTHER" id="PTHR47288">
    <property type="entry name" value="WUSCHEL-RELATED HOMEOBOX 9"/>
    <property type="match status" value="1"/>
</dbReference>
<dbReference type="GO" id="GO:0048731">
    <property type="term" value="P:system development"/>
    <property type="evidence" value="ECO:0007669"/>
    <property type="project" value="UniProtKB-ARBA"/>
</dbReference>
<proteinExistence type="inferred from homology"/>
<evidence type="ECO:0000313" key="13">
    <source>
        <dbReference type="EMBL" id="KAG8077496.1"/>
    </source>
</evidence>
<evidence type="ECO:0000256" key="10">
    <source>
        <dbReference type="RuleBase" id="RU000682"/>
    </source>
</evidence>
<feature type="region of interest" description="Disordered" evidence="11">
    <location>
        <begin position="164"/>
        <end position="198"/>
    </location>
</feature>
<dbReference type="GO" id="GO:0003700">
    <property type="term" value="F:DNA-binding transcription factor activity"/>
    <property type="evidence" value="ECO:0007669"/>
    <property type="project" value="InterPro"/>
</dbReference>
<evidence type="ECO:0000313" key="14">
    <source>
        <dbReference type="Proteomes" id="UP000729402"/>
    </source>
</evidence>
<evidence type="ECO:0000256" key="9">
    <source>
        <dbReference type="PROSITE-ProRule" id="PRU00108"/>
    </source>
</evidence>
<feature type="compositionally biased region" description="Low complexity" evidence="11">
    <location>
        <begin position="24"/>
        <end position="37"/>
    </location>
</feature>
<evidence type="ECO:0000256" key="2">
    <source>
        <dbReference type="ARBA" id="ARBA00022473"/>
    </source>
</evidence>
<sequence length="511" mass="52927">MFRSKHAAQPWQTTQPDMGGSPHSLLSAGSSGCALKSPFSSGGEERVQDPKPRWNPRPEQIRILEAIFNSGMVNPPRDEIPRIRMQLQEYGQVGDANVFYWFQNRKSRSKNKLRAASGRGTLGARGCAPAAAAATPAREAALEPFTLPPIPPQPLQPHQQLLVASVAAPTSSSSSSSDRSSGSSKPLRPTAQAMPATGTMDTLSPLAAVCNQQMLYQGQPLESSTPSPKLHTTMALDEPFLFQWPQGPCLSAVNLGAAIFDGQYMHLPVPVNQPPSSPVAGMIWGLGNDDVSEPNNNGHRSCAWSAGLGQQWLSGAADQLGPDKSSLASIAGAVSKQDTHVDTTKLGLLQYGFGISTPAVHVDVTCAAAAGTLPLVVSSSPDAAVTVAATAWLTDFTASTIPTGAVADNPLQGLADFGVAAAAAAPTSTAPSAAGGRGGVVAGTAVVCVGIGGTTASFVFPAARFNMRHYFGEAAVLLRCSGESTTEPVRVDASGVTVEPLQQGAVYLVVM</sequence>
<dbReference type="PANTHER" id="PTHR47288:SF1">
    <property type="entry name" value="WUSCHEL-RELATED HOMEOBOX 9"/>
    <property type="match status" value="1"/>
</dbReference>
<dbReference type="GO" id="GO:0050793">
    <property type="term" value="P:regulation of developmental process"/>
    <property type="evidence" value="ECO:0007669"/>
    <property type="project" value="InterPro"/>
</dbReference>
<keyword evidence="5 9" id="KW-0371">Homeobox</keyword>
<protein>
    <recommendedName>
        <fullName evidence="12">Homeobox domain-containing protein</fullName>
    </recommendedName>
</protein>
<feature type="compositionally biased region" description="Basic and acidic residues" evidence="11">
    <location>
        <begin position="43"/>
        <end position="52"/>
    </location>
</feature>
<keyword evidence="2" id="KW-0217">Developmental protein</keyword>
<accession>A0A8J5THH8</accession>
<dbReference type="GO" id="GO:1905393">
    <property type="term" value="P:plant organ formation"/>
    <property type="evidence" value="ECO:0007669"/>
    <property type="project" value="UniProtKB-ARBA"/>
</dbReference>
<evidence type="ECO:0000256" key="8">
    <source>
        <dbReference type="ARBA" id="ARBA00024040"/>
    </source>
</evidence>
<dbReference type="PROSITE" id="PS50071">
    <property type="entry name" value="HOMEOBOX_2"/>
    <property type="match status" value="1"/>
</dbReference>
<dbReference type="PROSITE" id="PS51257">
    <property type="entry name" value="PROKAR_LIPOPROTEIN"/>
    <property type="match status" value="1"/>
</dbReference>
<keyword evidence="7 9" id="KW-0539">Nucleus</keyword>
<dbReference type="InterPro" id="IPR044557">
    <property type="entry name" value="WOX8/9-like"/>
</dbReference>
<gene>
    <name evidence="13" type="ORF">GUJ93_ZPchr0007g5999</name>
</gene>
<reference evidence="13" key="1">
    <citation type="journal article" date="2021" name="bioRxiv">
        <title>Whole Genome Assembly and Annotation of Northern Wild Rice, Zizania palustris L., Supports a Whole Genome Duplication in the Zizania Genus.</title>
        <authorList>
            <person name="Haas M."/>
            <person name="Kono T."/>
            <person name="Macchietto M."/>
            <person name="Millas R."/>
            <person name="McGilp L."/>
            <person name="Shao M."/>
            <person name="Duquette J."/>
            <person name="Hirsch C.N."/>
            <person name="Kimball J."/>
        </authorList>
    </citation>
    <scope>NUCLEOTIDE SEQUENCE</scope>
    <source>
        <tissue evidence="13">Fresh leaf tissue</tissue>
    </source>
</reference>
<evidence type="ECO:0000256" key="11">
    <source>
        <dbReference type="SAM" id="MobiDB-lite"/>
    </source>
</evidence>
<dbReference type="InterPro" id="IPR001356">
    <property type="entry name" value="HD"/>
</dbReference>
<dbReference type="Pfam" id="PF00046">
    <property type="entry name" value="Homeodomain"/>
    <property type="match status" value="1"/>
</dbReference>
<dbReference type="Proteomes" id="UP000729402">
    <property type="component" value="Unassembled WGS sequence"/>
</dbReference>
<evidence type="ECO:0000256" key="1">
    <source>
        <dbReference type="ARBA" id="ARBA00004123"/>
    </source>
</evidence>
<evidence type="ECO:0000256" key="7">
    <source>
        <dbReference type="ARBA" id="ARBA00023242"/>
    </source>
</evidence>
<feature type="region of interest" description="Disordered" evidence="11">
    <location>
        <begin position="1"/>
        <end position="58"/>
    </location>
</feature>
<dbReference type="OrthoDB" id="1935198at2759"/>
<organism evidence="13 14">
    <name type="scientific">Zizania palustris</name>
    <name type="common">Northern wild rice</name>
    <dbReference type="NCBI Taxonomy" id="103762"/>
    <lineage>
        <taxon>Eukaryota</taxon>
        <taxon>Viridiplantae</taxon>
        <taxon>Streptophyta</taxon>
        <taxon>Embryophyta</taxon>
        <taxon>Tracheophyta</taxon>
        <taxon>Spermatophyta</taxon>
        <taxon>Magnoliopsida</taxon>
        <taxon>Liliopsida</taxon>
        <taxon>Poales</taxon>
        <taxon>Poaceae</taxon>
        <taxon>BOP clade</taxon>
        <taxon>Oryzoideae</taxon>
        <taxon>Oryzeae</taxon>
        <taxon>Zizaniinae</taxon>
        <taxon>Zizania</taxon>
    </lineage>
</organism>
<name>A0A8J5THH8_ZIZPA</name>
<feature type="compositionally biased region" description="Low complexity" evidence="11">
    <location>
        <begin position="171"/>
        <end position="184"/>
    </location>
</feature>
<dbReference type="EMBL" id="JAAALK010000282">
    <property type="protein sequence ID" value="KAG8077496.1"/>
    <property type="molecule type" value="Genomic_DNA"/>
</dbReference>
<keyword evidence="6" id="KW-0804">Transcription</keyword>
<dbReference type="SMART" id="SM00389">
    <property type="entry name" value="HOX"/>
    <property type="match status" value="1"/>
</dbReference>
<comment type="similarity">
    <text evidence="8">Belongs to the WUS homeobox family.</text>
</comment>